<proteinExistence type="predicted"/>
<evidence type="ECO:0000256" key="1">
    <source>
        <dbReference type="ARBA" id="ARBA00000085"/>
    </source>
</evidence>
<dbReference type="InterPro" id="IPR036890">
    <property type="entry name" value="HATPase_C_sf"/>
</dbReference>
<dbReference type="RefSeq" id="WP_096600969.1">
    <property type="nucleotide sequence ID" value="NZ_OBEN01000002.1"/>
</dbReference>
<dbReference type="SUPFAM" id="SSF158472">
    <property type="entry name" value="HAMP domain-like"/>
    <property type="match status" value="1"/>
</dbReference>
<feature type="transmembrane region" description="Helical" evidence="14">
    <location>
        <begin position="7"/>
        <end position="30"/>
    </location>
</feature>
<dbReference type="GO" id="GO:0005886">
    <property type="term" value="C:plasma membrane"/>
    <property type="evidence" value="ECO:0007669"/>
    <property type="project" value="UniProtKB-SubCell"/>
</dbReference>
<evidence type="ECO:0000256" key="8">
    <source>
        <dbReference type="ARBA" id="ARBA00022741"/>
    </source>
</evidence>
<dbReference type="PROSITE" id="PS50885">
    <property type="entry name" value="HAMP"/>
    <property type="match status" value="1"/>
</dbReference>
<protein>
    <recommendedName>
        <fullName evidence="3">histidine kinase</fullName>
        <ecNumber evidence="3">2.7.13.3</ecNumber>
    </recommendedName>
</protein>
<dbReference type="InterPro" id="IPR004358">
    <property type="entry name" value="Sig_transdc_His_kin-like_C"/>
</dbReference>
<dbReference type="OrthoDB" id="9796330at2"/>
<feature type="transmembrane region" description="Helical" evidence="14">
    <location>
        <begin position="148"/>
        <end position="171"/>
    </location>
</feature>
<dbReference type="SMART" id="SM00387">
    <property type="entry name" value="HATPase_c"/>
    <property type="match status" value="1"/>
</dbReference>
<dbReference type="InterPro" id="IPR050398">
    <property type="entry name" value="HssS/ArlS-like"/>
</dbReference>
<keyword evidence="12" id="KW-0902">Two-component regulatory system</keyword>
<dbReference type="PANTHER" id="PTHR45528">
    <property type="entry name" value="SENSOR HISTIDINE KINASE CPXA"/>
    <property type="match status" value="1"/>
</dbReference>
<evidence type="ECO:0000259" key="16">
    <source>
        <dbReference type="PROSITE" id="PS50885"/>
    </source>
</evidence>
<dbReference type="Pfam" id="PF00672">
    <property type="entry name" value="HAMP"/>
    <property type="match status" value="1"/>
</dbReference>
<dbReference type="SMART" id="SM00388">
    <property type="entry name" value="HisKA"/>
    <property type="match status" value="1"/>
</dbReference>
<dbReference type="Pfam" id="PF02518">
    <property type="entry name" value="HATPase_c"/>
    <property type="match status" value="1"/>
</dbReference>
<dbReference type="InterPro" id="IPR005467">
    <property type="entry name" value="His_kinase_dom"/>
</dbReference>
<dbReference type="Gene3D" id="3.30.565.10">
    <property type="entry name" value="Histidine kinase-like ATPase, C-terminal domain"/>
    <property type="match status" value="1"/>
</dbReference>
<evidence type="ECO:0000259" key="15">
    <source>
        <dbReference type="PROSITE" id="PS50109"/>
    </source>
</evidence>
<dbReference type="AlphaFoldDB" id="A0A285NYS1"/>
<dbReference type="Proteomes" id="UP000218627">
    <property type="component" value="Unassembled WGS sequence"/>
</dbReference>
<keyword evidence="6" id="KW-0808">Transferase</keyword>
<keyword evidence="10" id="KW-0067">ATP-binding</keyword>
<reference evidence="18" key="1">
    <citation type="submission" date="2017-09" db="EMBL/GenBank/DDBJ databases">
        <authorList>
            <person name="Varghese N."/>
            <person name="Submissions S."/>
        </authorList>
    </citation>
    <scope>NUCLEOTIDE SEQUENCE [LARGE SCALE GENOMIC DNA]</scope>
    <source>
        <strain evidence="18">DSM 2913</strain>
    </source>
</reference>
<keyword evidence="7 14" id="KW-0812">Transmembrane</keyword>
<dbReference type="GO" id="GO:0005524">
    <property type="term" value="F:ATP binding"/>
    <property type="evidence" value="ECO:0007669"/>
    <property type="project" value="UniProtKB-KW"/>
</dbReference>
<keyword evidence="18" id="KW-1185">Reference proteome</keyword>
<evidence type="ECO:0000256" key="14">
    <source>
        <dbReference type="SAM" id="Phobius"/>
    </source>
</evidence>
<evidence type="ECO:0000256" key="12">
    <source>
        <dbReference type="ARBA" id="ARBA00023012"/>
    </source>
</evidence>
<keyword evidence="11 14" id="KW-1133">Transmembrane helix</keyword>
<keyword evidence="4" id="KW-1003">Cell membrane</keyword>
<dbReference type="EC" id="2.7.13.3" evidence="3"/>
<evidence type="ECO:0000256" key="4">
    <source>
        <dbReference type="ARBA" id="ARBA00022475"/>
    </source>
</evidence>
<dbReference type="GO" id="GO:0000155">
    <property type="term" value="F:phosphorelay sensor kinase activity"/>
    <property type="evidence" value="ECO:0007669"/>
    <property type="project" value="InterPro"/>
</dbReference>
<dbReference type="InterPro" id="IPR003594">
    <property type="entry name" value="HATPase_dom"/>
</dbReference>
<evidence type="ECO:0000313" key="17">
    <source>
        <dbReference type="EMBL" id="SNZ13046.1"/>
    </source>
</evidence>
<dbReference type="InterPro" id="IPR036097">
    <property type="entry name" value="HisK_dim/P_sf"/>
</dbReference>
<dbReference type="PROSITE" id="PS50109">
    <property type="entry name" value="HIS_KIN"/>
    <property type="match status" value="1"/>
</dbReference>
<dbReference type="SMART" id="SM00304">
    <property type="entry name" value="HAMP"/>
    <property type="match status" value="1"/>
</dbReference>
<name>A0A285NYS1_9AQUI</name>
<dbReference type="PRINTS" id="PR00344">
    <property type="entry name" value="BCTRLSENSOR"/>
</dbReference>
<evidence type="ECO:0000256" key="11">
    <source>
        <dbReference type="ARBA" id="ARBA00022989"/>
    </source>
</evidence>
<organism evidence="17 18">
    <name type="scientific">Hydrogenobacter hydrogenophilus</name>
    <dbReference type="NCBI Taxonomy" id="35835"/>
    <lineage>
        <taxon>Bacteria</taxon>
        <taxon>Pseudomonadati</taxon>
        <taxon>Aquificota</taxon>
        <taxon>Aquificia</taxon>
        <taxon>Aquificales</taxon>
        <taxon>Aquificaceae</taxon>
        <taxon>Hydrogenobacter</taxon>
    </lineage>
</organism>
<evidence type="ECO:0000313" key="18">
    <source>
        <dbReference type="Proteomes" id="UP000218627"/>
    </source>
</evidence>
<dbReference type="CDD" id="cd00082">
    <property type="entry name" value="HisKA"/>
    <property type="match status" value="1"/>
</dbReference>
<feature type="domain" description="HAMP" evidence="16">
    <location>
        <begin position="172"/>
        <end position="225"/>
    </location>
</feature>
<accession>A0A285NYS1</accession>
<dbReference type="InterPro" id="IPR003660">
    <property type="entry name" value="HAMP_dom"/>
</dbReference>
<evidence type="ECO:0000256" key="13">
    <source>
        <dbReference type="ARBA" id="ARBA00023136"/>
    </source>
</evidence>
<keyword evidence="5" id="KW-0597">Phosphoprotein</keyword>
<evidence type="ECO:0000256" key="9">
    <source>
        <dbReference type="ARBA" id="ARBA00022777"/>
    </source>
</evidence>
<dbReference type="Gene3D" id="6.10.340.10">
    <property type="match status" value="1"/>
</dbReference>
<evidence type="ECO:0000256" key="7">
    <source>
        <dbReference type="ARBA" id="ARBA00022692"/>
    </source>
</evidence>
<dbReference type="InterPro" id="IPR003661">
    <property type="entry name" value="HisK_dim/P_dom"/>
</dbReference>
<dbReference type="Pfam" id="PF00512">
    <property type="entry name" value="HisKA"/>
    <property type="match status" value="1"/>
</dbReference>
<gene>
    <name evidence="17" type="ORF">SAMN06265353_0600</name>
</gene>
<dbReference type="CDD" id="cd06225">
    <property type="entry name" value="HAMP"/>
    <property type="match status" value="1"/>
</dbReference>
<evidence type="ECO:0000256" key="6">
    <source>
        <dbReference type="ARBA" id="ARBA00022679"/>
    </source>
</evidence>
<feature type="domain" description="Histidine kinase" evidence="15">
    <location>
        <begin position="233"/>
        <end position="432"/>
    </location>
</feature>
<dbReference type="PANTHER" id="PTHR45528:SF1">
    <property type="entry name" value="SENSOR HISTIDINE KINASE CPXA"/>
    <property type="match status" value="1"/>
</dbReference>
<evidence type="ECO:0000256" key="2">
    <source>
        <dbReference type="ARBA" id="ARBA00004651"/>
    </source>
</evidence>
<keyword evidence="9 17" id="KW-0418">Kinase</keyword>
<evidence type="ECO:0000256" key="10">
    <source>
        <dbReference type="ARBA" id="ARBA00022840"/>
    </source>
</evidence>
<keyword evidence="8" id="KW-0547">Nucleotide-binding</keyword>
<keyword evidence="13 14" id="KW-0472">Membrane</keyword>
<sequence>MSVKLKFLVFFVGAYLVSMISITLFTIATVRELLLNYTYDYMDYQIKPAIEFYKNLHTNPSKYINLLASDVVSREIASVVVDKKGRILHKEPFIDGEDPNLTQDDIMFLLRSKKGLLDDYAFIVKDIGDYKLILLGKMEKIEAIQKRLLVFMTSFSLLISLIITLLLMIFIKRMLKPLGYLTEISREVYKGNINVHIEKSSSTDEFGVLQNAYRDMIEKLQRTFDWQKEFIAGMAHELKTPLTYIKGQLELISMGIYKDVNKLKEVVKNMFIQANKMERLMNHLILLMRLESGIPLRLFPVSVNELLAEIDEEYEFIKQTHNFKVEYLDEDVEILADKDYLKIAIGNLVENSYKYTQEGGYIKVFYKDACLVVEDNGRGIKNTEKVIERFYREAQDKEGFGLGLAIVKAIADAHHFQLIIESRLGKGTKVLLCTRGVII</sequence>
<dbReference type="EMBL" id="OBEN01000002">
    <property type="protein sequence ID" value="SNZ13046.1"/>
    <property type="molecule type" value="Genomic_DNA"/>
</dbReference>
<dbReference type="Gene3D" id="1.10.287.130">
    <property type="match status" value="1"/>
</dbReference>
<evidence type="ECO:0000256" key="3">
    <source>
        <dbReference type="ARBA" id="ARBA00012438"/>
    </source>
</evidence>
<dbReference type="SUPFAM" id="SSF55874">
    <property type="entry name" value="ATPase domain of HSP90 chaperone/DNA topoisomerase II/histidine kinase"/>
    <property type="match status" value="1"/>
</dbReference>
<comment type="catalytic activity">
    <reaction evidence="1">
        <text>ATP + protein L-histidine = ADP + protein N-phospho-L-histidine.</text>
        <dbReference type="EC" id="2.7.13.3"/>
    </reaction>
</comment>
<comment type="subcellular location">
    <subcellularLocation>
        <location evidence="2">Cell membrane</location>
        <topology evidence="2">Multi-pass membrane protein</topology>
    </subcellularLocation>
</comment>
<evidence type="ECO:0000256" key="5">
    <source>
        <dbReference type="ARBA" id="ARBA00022553"/>
    </source>
</evidence>
<dbReference type="SUPFAM" id="SSF47384">
    <property type="entry name" value="Homodimeric domain of signal transducing histidine kinase"/>
    <property type="match status" value="1"/>
</dbReference>